<organism evidence="1 2">
    <name type="scientific">Exidia glandulosa HHB12029</name>
    <dbReference type="NCBI Taxonomy" id="1314781"/>
    <lineage>
        <taxon>Eukaryota</taxon>
        <taxon>Fungi</taxon>
        <taxon>Dikarya</taxon>
        <taxon>Basidiomycota</taxon>
        <taxon>Agaricomycotina</taxon>
        <taxon>Agaricomycetes</taxon>
        <taxon>Auriculariales</taxon>
        <taxon>Exidiaceae</taxon>
        <taxon>Exidia</taxon>
    </lineage>
</organism>
<dbReference type="EMBL" id="KV426345">
    <property type="protein sequence ID" value="KZV82125.1"/>
    <property type="molecule type" value="Genomic_DNA"/>
</dbReference>
<protein>
    <submittedName>
        <fullName evidence="1">Uncharacterized protein</fullName>
    </submittedName>
</protein>
<dbReference type="Proteomes" id="UP000077266">
    <property type="component" value="Unassembled WGS sequence"/>
</dbReference>
<evidence type="ECO:0000313" key="2">
    <source>
        <dbReference type="Proteomes" id="UP000077266"/>
    </source>
</evidence>
<name>A0A165CAN3_EXIGL</name>
<keyword evidence="2" id="KW-1185">Reference proteome</keyword>
<proteinExistence type="predicted"/>
<evidence type="ECO:0000313" key="1">
    <source>
        <dbReference type="EMBL" id="KZV82125.1"/>
    </source>
</evidence>
<sequence>MVDWTHDFGPIFLRSPRPCTITPRSRIEIFPTTTSSFFIRLARWRAHRIRDRSAYAHVYRTRSPSIAIAFDIAADRHPAEAYHFTRCSSSSRSFKTMEISLERRGLRASYEAPYASNDPLRAGRPGQDRRFRFKFSPPTPHGRISTPCGPFPFIEASFQSCIGPACARVVFVRIERRDVARHRPPR</sequence>
<accession>A0A165CAN3</accession>
<dbReference type="InParanoid" id="A0A165CAN3"/>
<dbReference type="AlphaFoldDB" id="A0A165CAN3"/>
<reference evidence="1 2" key="1">
    <citation type="journal article" date="2016" name="Mol. Biol. Evol.">
        <title>Comparative Genomics of Early-Diverging Mushroom-Forming Fungi Provides Insights into the Origins of Lignocellulose Decay Capabilities.</title>
        <authorList>
            <person name="Nagy L.G."/>
            <person name="Riley R."/>
            <person name="Tritt A."/>
            <person name="Adam C."/>
            <person name="Daum C."/>
            <person name="Floudas D."/>
            <person name="Sun H."/>
            <person name="Yadav J.S."/>
            <person name="Pangilinan J."/>
            <person name="Larsson K.H."/>
            <person name="Matsuura K."/>
            <person name="Barry K."/>
            <person name="Labutti K."/>
            <person name="Kuo R."/>
            <person name="Ohm R.A."/>
            <person name="Bhattacharya S.S."/>
            <person name="Shirouzu T."/>
            <person name="Yoshinaga Y."/>
            <person name="Martin F.M."/>
            <person name="Grigoriev I.V."/>
            <person name="Hibbett D.S."/>
        </authorList>
    </citation>
    <scope>NUCLEOTIDE SEQUENCE [LARGE SCALE GENOMIC DNA]</scope>
    <source>
        <strain evidence="1 2">HHB12029</strain>
    </source>
</reference>
<gene>
    <name evidence="1" type="ORF">EXIGLDRAFT_355850</name>
</gene>